<dbReference type="InterPro" id="IPR043128">
    <property type="entry name" value="Rev_trsase/Diguanyl_cyclase"/>
</dbReference>
<keyword evidence="9" id="KW-1185">Reference proteome</keyword>
<dbReference type="Pfam" id="PF07694">
    <property type="entry name" value="5TM-5TMR_LYT"/>
    <property type="match status" value="1"/>
</dbReference>
<dbReference type="EMBL" id="CP032418">
    <property type="protein sequence ID" value="AYC28793.1"/>
    <property type="molecule type" value="Genomic_DNA"/>
</dbReference>
<gene>
    <name evidence="8" type="ORF">D3873_02490</name>
</gene>
<dbReference type="Pfam" id="PF00990">
    <property type="entry name" value="GGDEF"/>
    <property type="match status" value="1"/>
</dbReference>
<dbReference type="GO" id="GO:0052621">
    <property type="term" value="F:diguanylate cyclase activity"/>
    <property type="evidence" value="ECO:0007669"/>
    <property type="project" value="TreeGrafter"/>
</dbReference>
<dbReference type="SUPFAM" id="SSF55073">
    <property type="entry name" value="Nucleotide cyclase"/>
    <property type="match status" value="1"/>
</dbReference>
<protein>
    <submittedName>
        <fullName evidence="8">GGDEF domain-containing protein</fullName>
    </submittedName>
</protein>
<name>A0A385YTJ0_9BACL</name>
<organism evidence="8 9">
    <name type="scientific">Paenisporosarcina cavernae</name>
    <dbReference type="NCBI Taxonomy" id="2320858"/>
    <lineage>
        <taxon>Bacteria</taxon>
        <taxon>Bacillati</taxon>
        <taxon>Bacillota</taxon>
        <taxon>Bacilli</taxon>
        <taxon>Bacillales</taxon>
        <taxon>Caryophanaceae</taxon>
        <taxon>Paenisporosarcina</taxon>
    </lineage>
</organism>
<evidence type="ECO:0000259" key="7">
    <source>
        <dbReference type="PROSITE" id="PS50887"/>
    </source>
</evidence>
<dbReference type="AlphaFoldDB" id="A0A385YTJ0"/>
<dbReference type="GO" id="GO:0000155">
    <property type="term" value="F:phosphorelay sensor kinase activity"/>
    <property type="evidence" value="ECO:0007669"/>
    <property type="project" value="InterPro"/>
</dbReference>
<feature type="domain" description="GGDEF" evidence="7">
    <location>
        <begin position="223"/>
        <end position="358"/>
    </location>
</feature>
<dbReference type="Gene3D" id="3.30.70.270">
    <property type="match status" value="1"/>
</dbReference>
<feature type="transmembrane region" description="Helical" evidence="6">
    <location>
        <begin position="105"/>
        <end position="124"/>
    </location>
</feature>
<keyword evidence="4 6" id="KW-1133">Transmembrane helix</keyword>
<dbReference type="GO" id="GO:0071555">
    <property type="term" value="P:cell wall organization"/>
    <property type="evidence" value="ECO:0007669"/>
    <property type="project" value="InterPro"/>
</dbReference>
<evidence type="ECO:0000256" key="5">
    <source>
        <dbReference type="ARBA" id="ARBA00023136"/>
    </source>
</evidence>
<dbReference type="InterPro" id="IPR050469">
    <property type="entry name" value="Diguanylate_Cyclase"/>
</dbReference>
<dbReference type="SMART" id="SM00267">
    <property type="entry name" value="GGDEF"/>
    <property type="match status" value="1"/>
</dbReference>
<reference evidence="9" key="1">
    <citation type="submission" date="2018-09" db="EMBL/GenBank/DDBJ databases">
        <authorList>
            <person name="Zhu H."/>
        </authorList>
    </citation>
    <scope>NUCLEOTIDE SEQUENCE [LARGE SCALE GENOMIC DNA]</scope>
    <source>
        <strain evidence="9">K2R23-3</strain>
    </source>
</reference>
<accession>A0A385YTJ0</accession>
<keyword evidence="2" id="KW-1003">Cell membrane</keyword>
<dbReference type="PANTHER" id="PTHR45138">
    <property type="entry name" value="REGULATORY COMPONENTS OF SENSORY TRANSDUCTION SYSTEM"/>
    <property type="match status" value="1"/>
</dbReference>
<dbReference type="NCBIfam" id="TIGR00254">
    <property type="entry name" value="GGDEF"/>
    <property type="match status" value="1"/>
</dbReference>
<evidence type="ECO:0000256" key="4">
    <source>
        <dbReference type="ARBA" id="ARBA00022989"/>
    </source>
</evidence>
<dbReference type="GO" id="GO:0005886">
    <property type="term" value="C:plasma membrane"/>
    <property type="evidence" value="ECO:0007669"/>
    <property type="project" value="UniProtKB-SubCell"/>
</dbReference>
<dbReference type="PROSITE" id="PS50887">
    <property type="entry name" value="GGDEF"/>
    <property type="match status" value="1"/>
</dbReference>
<keyword evidence="3 6" id="KW-0812">Transmembrane</keyword>
<evidence type="ECO:0000256" key="3">
    <source>
        <dbReference type="ARBA" id="ARBA00022692"/>
    </source>
</evidence>
<evidence type="ECO:0000313" key="8">
    <source>
        <dbReference type="EMBL" id="AYC28793.1"/>
    </source>
</evidence>
<feature type="transmembrane region" description="Helical" evidence="6">
    <location>
        <begin position="136"/>
        <end position="153"/>
    </location>
</feature>
<dbReference type="FunFam" id="3.30.70.270:FF:000001">
    <property type="entry name" value="Diguanylate cyclase domain protein"/>
    <property type="match status" value="1"/>
</dbReference>
<dbReference type="RefSeq" id="WP_119882537.1">
    <property type="nucleotide sequence ID" value="NZ_CP032418.1"/>
</dbReference>
<comment type="subcellular location">
    <subcellularLocation>
        <location evidence="1">Cell membrane</location>
        <topology evidence="1">Multi-pass membrane protein</topology>
    </subcellularLocation>
</comment>
<evidence type="ECO:0000313" key="9">
    <source>
        <dbReference type="Proteomes" id="UP000265725"/>
    </source>
</evidence>
<dbReference type="InterPro" id="IPR029787">
    <property type="entry name" value="Nucleotide_cyclase"/>
</dbReference>
<sequence length="362" mass="40650">MLLDLLINFSILFTFAVLSYWPFQATSRVHIPYPKLHPVLIGILAGITGLILMQTGVRISDSMFVDSRHVMIVISGILGGPIAPIVSGIIIGISRMGMQDMSHVSMLAGYNAMTMGLVIGFVSMKYRMTFRNAPYYFAYATVQTAGLIAYLSLELSLTFVYVLYFVIFSVISFFVLLAVLDELQNHFTKMREFEKLSETDYLTGLYNNRKFSQLIEQSKELHDTFSLLTIDIDHFKRVNDAYGHSAGDEILKELANRIQPLINRYDGIIARNGGEELVVFLPDAPGSVGLDVAEKVRSRIARSPYHIENERDINITVSIGVSTYPDNGNSIQELYQCADCALLEAKHLGRNRVVHYVNKRSV</sequence>
<dbReference type="CDD" id="cd01949">
    <property type="entry name" value="GGDEF"/>
    <property type="match status" value="1"/>
</dbReference>
<dbReference type="InterPro" id="IPR011620">
    <property type="entry name" value="Sig_transdc_His_kinase_LytS_TM"/>
</dbReference>
<keyword evidence="5 6" id="KW-0472">Membrane</keyword>
<feature type="transmembrane region" description="Helical" evidence="6">
    <location>
        <begin position="35"/>
        <end position="57"/>
    </location>
</feature>
<evidence type="ECO:0000256" key="6">
    <source>
        <dbReference type="SAM" id="Phobius"/>
    </source>
</evidence>
<evidence type="ECO:0000256" key="2">
    <source>
        <dbReference type="ARBA" id="ARBA00022475"/>
    </source>
</evidence>
<dbReference type="Proteomes" id="UP000265725">
    <property type="component" value="Chromosome"/>
</dbReference>
<feature type="transmembrane region" description="Helical" evidence="6">
    <location>
        <begin position="159"/>
        <end position="180"/>
    </location>
</feature>
<feature type="transmembrane region" description="Helical" evidence="6">
    <location>
        <begin position="5"/>
        <end position="23"/>
    </location>
</feature>
<proteinExistence type="predicted"/>
<feature type="transmembrane region" description="Helical" evidence="6">
    <location>
        <begin position="69"/>
        <end position="93"/>
    </location>
</feature>
<dbReference type="OrthoDB" id="69083at2"/>
<evidence type="ECO:0000256" key="1">
    <source>
        <dbReference type="ARBA" id="ARBA00004651"/>
    </source>
</evidence>
<dbReference type="GO" id="GO:1902201">
    <property type="term" value="P:negative regulation of bacterial-type flagellum-dependent cell motility"/>
    <property type="evidence" value="ECO:0007669"/>
    <property type="project" value="TreeGrafter"/>
</dbReference>
<dbReference type="KEGG" id="paek:D3873_02490"/>
<dbReference type="InterPro" id="IPR000160">
    <property type="entry name" value="GGDEF_dom"/>
</dbReference>
<dbReference type="GO" id="GO:0043709">
    <property type="term" value="P:cell adhesion involved in single-species biofilm formation"/>
    <property type="evidence" value="ECO:0007669"/>
    <property type="project" value="TreeGrafter"/>
</dbReference>
<dbReference type="PANTHER" id="PTHR45138:SF9">
    <property type="entry name" value="DIGUANYLATE CYCLASE DGCM-RELATED"/>
    <property type="match status" value="1"/>
</dbReference>